<dbReference type="EMBL" id="BGZK01001471">
    <property type="protein sequence ID" value="GBP80634.1"/>
    <property type="molecule type" value="Genomic_DNA"/>
</dbReference>
<organism evidence="1 2">
    <name type="scientific">Eumeta variegata</name>
    <name type="common">Bagworm moth</name>
    <name type="synonym">Eumeta japonica</name>
    <dbReference type="NCBI Taxonomy" id="151549"/>
    <lineage>
        <taxon>Eukaryota</taxon>
        <taxon>Metazoa</taxon>
        <taxon>Ecdysozoa</taxon>
        <taxon>Arthropoda</taxon>
        <taxon>Hexapoda</taxon>
        <taxon>Insecta</taxon>
        <taxon>Pterygota</taxon>
        <taxon>Neoptera</taxon>
        <taxon>Endopterygota</taxon>
        <taxon>Lepidoptera</taxon>
        <taxon>Glossata</taxon>
        <taxon>Ditrysia</taxon>
        <taxon>Tineoidea</taxon>
        <taxon>Psychidae</taxon>
        <taxon>Oiketicinae</taxon>
        <taxon>Eumeta</taxon>
    </lineage>
</organism>
<reference evidence="1 2" key="1">
    <citation type="journal article" date="2019" name="Commun. Biol.">
        <title>The bagworm genome reveals a unique fibroin gene that provides high tensile strength.</title>
        <authorList>
            <person name="Kono N."/>
            <person name="Nakamura H."/>
            <person name="Ohtoshi R."/>
            <person name="Tomita M."/>
            <person name="Numata K."/>
            <person name="Arakawa K."/>
        </authorList>
    </citation>
    <scope>NUCLEOTIDE SEQUENCE [LARGE SCALE GENOMIC DNA]</scope>
</reference>
<gene>
    <name evidence="1" type="ORF">EVAR_59482_1</name>
</gene>
<name>A0A4C1Z0Q8_EUMVA</name>
<evidence type="ECO:0000313" key="1">
    <source>
        <dbReference type="EMBL" id="GBP80634.1"/>
    </source>
</evidence>
<dbReference type="AlphaFoldDB" id="A0A4C1Z0Q8"/>
<keyword evidence="2" id="KW-1185">Reference proteome</keyword>
<comment type="caution">
    <text evidence="1">The sequence shown here is derived from an EMBL/GenBank/DDBJ whole genome shotgun (WGS) entry which is preliminary data.</text>
</comment>
<accession>A0A4C1Z0Q8</accession>
<proteinExistence type="predicted"/>
<protein>
    <submittedName>
        <fullName evidence="1">Uncharacterized protein</fullName>
    </submittedName>
</protein>
<sequence length="77" mass="8370">MKSETRKSAEEPVQHTFTWRSEELAINERSSGVAITHWKSNCETCARIGTNHIAVDRGAVLVSRTSCLVALGGASAR</sequence>
<evidence type="ECO:0000313" key="2">
    <source>
        <dbReference type="Proteomes" id="UP000299102"/>
    </source>
</evidence>
<dbReference type="Proteomes" id="UP000299102">
    <property type="component" value="Unassembled WGS sequence"/>
</dbReference>